<dbReference type="PANTHER" id="PTHR31190:SF446">
    <property type="entry name" value="ETHYLENE-RESPONSIVE TRANSCRIPTION FACTOR 1-LIKE"/>
    <property type="match status" value="1"/>
</dbReference>
<feature type="domain" description="AP2/ERF" evidence="7">
    <location>
        <begin position="116"/>
        <end position="174"/>
    </location>
</feature>
<evidence type="ECO:0000259" key="7">
    <source>
        <dbReference type="PROSITE" id="PS51032"/>
    </source>
</evidence>
<dbReference type="GO" id="GO:0009873">
    <property type="term" value="P:ethylene-activated signaling pathway"/>
    <property type="evidence" value="ECO:0007669"/>
    <property type="project" value="InterPro"/>
</dbReference>
<dbReference type="InterPro" id="IPR001471">
    <property type="entry name" value="AP2/ERF_dom"/>
</dbReference>
<dbReference type="GO" id="GO:0003677">
    <property type="term" value="F:DNA binding"/>
    <property type="evidence" value="ECO:0007669"/>
    <property type="project" value="UniProtKB-KW"/>
</dbReference>
<evidence type="ECO:0000313" key="8">
    <source>
        <dbReference type="EMBL" id="SPC82597.1"/>
    </source>
</evidence>
<keyword evidence="5" id="KW-0539">Nucleus</keyword>
<dbReference type="AlphaFoldDB" id="A0A2N9EUX3"/>
<evidence type="ECO:0000256" key="5">
    <source>
        <dbReference type="ARBA" id="ARBA00023242"/>
    </source>
</evidence>
<dbReference type="InterPro" id="IPR044808">
    <property type="entry name" value="ERF_plant"/>
</dbReference>
<keyword evidence="4" id="KW-0804">Transcription</keyword>
<proteinExistence type="inferred from homology"/>
<accession>A0A2N9EUX3</accession>
<dbReference type="GO" id="GO:0003700">
    <property type="term" value="F:DNA-binding transcription factor activity"/>
    <property type="evidence" value="ECO:0007669"/>
    <property type="project" value="InterPro"/>
</dbReference>
<name>A0A2N9EUX3_FAGSY</name>
<comment type="subcellular location">
    <subcellularLocation>
        <location evidence="1">Nucleus</location>
    </subcellularLocation>
</comment>
<evidence type="ECO:0000256" key="6">
    <source>
        <dbReference type="ARBA" id="ARBA00024343"/>
    </source>
</evidence>
<dbReference type="PROSITE" id="PS51032">
    <property type="entry name" value="AP2_ERF"/>
    <property type="match status" value="1"/>
</dbReference>
<dbReference type="PRINTS" id="PR00367">
    <property type="entry name" value="ETHRSPELEMNT"/>
</dbReference>
<comment type="similarity">
    <text evidence="6">Belongs to the AP2/ERF transcription factor family. ERF subfamily.</text>
</comment>
<dbReference type="FunFam" id="3.30.730.10:FF:000001">
    <property type="entry name" value="Ethylene-responsive transcription factor 2"/>
    <property type="match status" value="1"/>
</dbReference>
<evidence type="ECO:0000256" key="2">
    <source>
        <dbReference type="ARBA" id="ARBA00023015"/>
    </source>
</evidence>
<dbReference type="SUPFAM" id="SSF54171">
    <property type="entry name" value="DNA-binding domain"/>
    <property type="match status" value="1"/>
</dbReference>
<dbReference type="EMBL" id="OIVN01000590">
    <property type="protein sequence ID" value="SPC82597.1"/>
    <property type="molecule type" value="Genomic_DNA"/>
</dbReference>
<dbReference type="InterPro" id="IPR036955">
    <property type="entry name" value="AP2/ERF_dom_sf"/>
</dbReference>
<keyword evidence="2" id="KW-0805">Transcription regulation</keyword>
<dbReference type="PANTHER" id="PTHR31190">
    <property type="entry name" value="DNA-BINDING DOMAIN"/>
    <property type="match status" value="1"/>
</dbReference>
<dbReference type="Gene3D" id="3.30.730.10">
    <property type="entry name" value="AP2/ERF domain"/>
    <property type="match status" value="1"/>
</dbReference>
<dbReference type="CDD" id="cd00018">
    <property type="entry name" value="AP2"/>
    <property type="match status" value="1"/>
</dbReference>
<gene>
    <name evidence="8" type="ORF">FSB_LOCUS10479</name>
</gene>
<dbReference type="Pfam" id="PF00847">
    <property type="entry name" value="AP2"/>
    <property type="match status" value="1"/>
</dbReference>
<evidence type="ECO:0000256" key="3">
    <source>
        <dbReference type="ARBA" id="ARBA00023125"/>
    </source>
</evidence>
<evidence type="ECO:0000256" key="4">
    <source>
        <dbReference type="ARBA" id="ARBA00023163"/>
    </source>
</evidence>
<keyword evidence="3" id="KW-0238">DNA-binding</keyword>
<protein>
    <recommendedName>
        <fullName evidence="7">AP2/ERF domain-containing protein</fullName>
    </recommendedName>
</protein>
<dbReference type="GO" id="GO:0005634">
    <property type="term" value="C:nucleus"/>
    <property type="evidence" value="ECO:0007669"/>
    <property type="project" value="UniProtKB-SubCell"/>
</dbReference>
<dbReference type="InterPro" id="IPR016177">
    <property type="entry name" value="DNA-bd_dom_sf"/>
</dbReference>
<dbReference type="SMART" id="SM00380">
    <property type="entry name" value="AP2"/>
    <property type="match status" value="1"/>
</dbReference>
<reference evidence="8" key="1">
    <citation type="submission" date="2018-02" db="EMBL/GenBank/DDBJ databases">
        <authorList>
            <person name="Cohen D.B."/>
            <person name="Kent A.D."/>
        </authorList>
    </citation>
    <scope>NUCLEOTIDE SEQUENCE</scope>
</reference>
<evidence type="ECO:0000256" key="1">
    <source>
        <dbReference type="ARBA" id="ARBA00004123"/>
    </source>
</evidence>
<sequence>MFGETTTSESDYALLEPNTTSFSTKAYHNEPLYCRTSSFSNLFLTETWGDLPLKVDDTEDMVVYGALRDAVNVGWVPLPDQSNITTTTLTTTTKTKNNNKAVEVASEAHAPRSGTNFRGVRRRPWGKYAAEIRDPAKNGARAWLGTYETAEGAALAYDKAAFKMRGSKAKLNFPHLIGTVSYECEPVRVAHKRGSPETLSMTMKPETKKNRFGSVAEAGSDDVETMLDVFELRSMLGNTWPSVIG</sequence>
<organism evidence="8">
    <name type="scientific">Fagus sylvatica</name>
    <name type="common">Beechnut</name>
    <dbReference type="NCBI Taxonomy" id="28930"/>
    <lineage>
        <taxon>Eukaryota</taxon>
        <taxon>Viridiplantae</taxon>
        <taxon>Streptophyta</taxon>
        <taxon>Embryophyta</taxon>
        <taxon>Tracheophyta</taxon>
        <taxon>Spermatophyta</taxon>
        <taxon>Magnoliopsida</taxon>
        <taxon>eudicotyledons</taxon>
        <taxon>Gunneridae</taxon>
        <taxon>Pentapetalae</taxon>
        <taxon>rosids</taxon>
        <taxon>fabids</taxon>
        <taxon>Fagales</taxon>
        <taxon>Fagaceae</taxon>
        <taxon>Fagus</taxon>
    </lineage>
</organism>